<evidence type="ECO:0000256" key="1">
    <source>
        <dbReference type="ARBA" id="ARBA00004202"/>
    </source>
</evidence>
<feature type="domain" description="ABC transporter" evidence="8">
    <location>
        <begin position="20"/>
        <end position="122"/>
    </location>
</feature>
<evidence type="ECO:0000256" key="7">
    <source>
        <dbReference type="ARBA" id="ARBA00023136"/>
    </source>
</evidence>
<evidence type="ECO:0000313" key="9">
    <source>
        <dbReference type="EMBL" id="GAG53589.1"/>
    </source>
</evidence>
<evidence type="ECO:0000256" key="6">
    <source>
        <dbReference type="ARBA" id="ARBA00022967"/>
    </source>
</evidence>
<dbReference type="SUPFAM" id="SSF52540">
    <property type="entry name" value="P-loop containing nucleoside triphosphate hydrolases"/>
    <property type="match status" value="1"/>
</dbReference>
<dbReference type="PANTHER" id="PTHR43553:SF27">
    <property type="entry name" value="ENERGY-COUPLING FACTOR TRANSPORTER ATP-BINDING PROTEIN ECFA2"/>
    <property type="match status" value="1"/>
</dbReference>
<dbReference type="GO" id="GO:0042626">
    <property type="term" value="F:ATPase-coupled transmembrane transporter activity"/>
    <property type="evidence" value="ECO:0007669"/>
    <property type="project" value="TreeGrafter"/>
</dbReference>
<keyword evidence="2" id="KW-0813">Transport</keyword>
<dbReference type="PANTHER" id="PTHR43553">
    <property type="entry name" value="HEAVY METAL TRANSPORTER"/>
    <property type="match status" value="1"/>
</dbReference>
<evidence type="ECO:0000256" key="2">
    <source>
        <dbReference type="ARBA" id="ARBA00022448"/>
    </source>
</evidence>
<dbReference type="GO" id="GO:0016887">
    <property type="term" value="F:ATP hydrolysis activity"/>
    <property type="evidence" value="ECO:0007669"/>
    <property type="project" value="InterPro"/>
</dbReference>
<dbReference type="EMBL" id="BART01008289">
    <property type="protein sequence ID" value="GAG53589.1"/>
    <property type="molecule type" value="Genomic_DNA"/>
</dbReference>
<comment type="subcellular location">
    <subcellularLocation>
        <location evidence="1">Cell membrane</location>
        <topology evidence="1">Peripheral membrane protein</topology>
    </subcellularLocation>
</comment>
<dbReference type="InterPro" id="IPR003439">
    <property type="entry name" value="ABC_transporter-like_ATP-bd"/>
</dbReference>
<comment type="caution">
    <text evidence="9">The sequence shown here is derived from an EMBL/GenBank/DDBJ whole genome shotgun (WGS) entry which is preliminary data.</text>
</comment>
<dbReference type="AlphaFoldDB" id="X0YCK7"/>
<dbReference type="GO" id="GO:0005524">
    <property type="term" value="F:ATP binding"/>
    <property type="evidence" value="ECO:0007669"/>
    <property type="project" value="UniProtKB-KW"/>
</dbReference>
<keyword evidence="3" id="KW-1003">Cell membrane</keyword>
<reference evidence="9" key="1">
    <citation type="journal article" date="2014" name="Front. Microbiol.">
        <title>High frequency of phylogenetically diverse reductive dehalogenase-homologous genes in deep subseafloor sedimentary metagenomes.</title>
        <authorList>
            <person name="Kawai M."/>
            <person name="Futagami T."/>
            <person name="Toyoda A."/>
            <person name="Takaki Y."/>
            <person name="Nishi S."/>
            <person name="Hori S."/>
            <person name="Arai W."/>
            <person name="Tsubouchi T."/>
            <person name="Morono Y."/>
            <person name="Uchiyama I."/>
            <person name="Ito T."/>
            <person name="Fujiyama A."/>
            <person name="Inagaki F."/>
            <person name="Takami H."/>
        </authorList>
    </citation>
    <scope>NUCLEOTIDE SEQUENCE</scope>
    <source>
        <strain evidence="9">Expedition CK06-06</strain>
    </source>
</reference>
<proteinExistence type="predicted"/>
<evidence type="ECO:0000256" key="4">
    <source>
        <dbReference type="ARBA" id="ARBA00022741"/>
    </source>
</evidence>
<protein>
    <recommendedName>
        <fullName evidence="8">ABC transporter domain-containing protein</fullName>
    </recommendedName>
</protein>
<keyword evidence="7" id="KW-0472">Membrane</keyword>
<organism evidence="9">
    <name type="scientific">marine sediment metagenome</name>
    <dbReference type="NCBI Taxonomy" id="412755"/>
    <lineage>
        <taxon>unclassified sequences</taxon>
        <taxon>metagenomes</taxon>
        <taxon>ecological metagenomes</taxon>
    </lineage>
</organism>
<dbReference type="InterPro" id="IPR027417">
    <property type="entry name" value="P-loop_NTPase"/>
</dbReference>
<dbReference type="GO" id="GO:0043190">
    <property type="term" value="C:ATP-binding cassette (ABC) transporter complex"/>
    <property type="evidence" value="ECO:0007669"/>
    <property type="project" value="TreeGrafter"/>
</dbReference>
<sequence length="128" mass="14267">MTILKFSDVSFAYSESTPILTNINLEFNSHEIVGIIGPNGAGKSTLLKLANGLIKPLSGEILINDKNILKRRTSDISKDLVVTFQFSRQQFFRSTVESEIGVTLALHVKNKNERAIRLEKLLHSLVLT</sequence>
<name>X0YCK7_9ZZZZ</name>
<evidence type="ECO:0000259" key="8">
    <source>
        <dbReference type="Pfam" id="PF00005"/>
    </source>
</evidence>
<gene>
    <name evidence="9" type="ORF">S01H4_18688</name>
</gene>
<keyword evidence="4" id="KW-0547">Nucleotide-binding</keyword>
<accession>X0YCK7</accession>
<keyword evidence="6" id="KW-1278">Translocase</keyword>
<keyword evidence="5" id="KW-0067">ATP-binding</keyword>
<evidence type="ECO:0000256" key="5">
    <source>
        <dbReference type="ARBA" id="ARBA00022840"/>
    </source>
</evidence>
<dbReference type="InterPro" id="IPR050095">
    <property type="entry name" value="ECF_ABC_transporter_ATP-bd"/>
</dbReference>
<dbReference type="Gene3D" id="3.40.50.300">
    <property type="entry name" value="P-loop containing nucleotide triphosphate hydrolases"/>
    <property type="match status" value="1"/>
</dbReference>
<evidence type="ECO:0000256" key="3">
    <source>
        <dbReference type="ARBA" id="ARBA00022475"/>
    </source>
</evidence>
<dbReference type="Pfam" id="PF00005">
    <property type="entry name" value="ABC_tran"/>
    <property type="match status" value="1"/>
</dbReference>